<dbReference type="Gene3D" id="3.40.30.10">
    <property type="entry name" value="Glutaredoxin"/>
    <property type="match status" value="1"/>
</dbReference>
<organism evidence="10 11">
    <name type="scientific">Faecalibaculum rodentium</name>
    <dbReference type="NCBI Taxonomy" id="1702221"/>
    <lineage>
        <taxon>Bacteria</taxon>
        <taxon>Bacillati</taxon>
        <taxon>Bacillota</taxon>
        <taxon>Erysipelotrichia</taxon>
        <taxon>Erysipelotrichales</taxon>
        <taxon>Erysipelotrichaceae</taxon>
        <taxon>Faecalibaculum</taxon>
    </lineage>
</organism>
<dbReference type="Pfam" id="PF00085">
    <property type="entry name" value="Thioredoxin"/>
    <property type="match status" value="1"/>
</dbReference>
<dbReference type="InterPro" id="IPR013766">
    <property type="entry name" value="Thioredoxin_domain"/>
</dbReference>
<feature type="site" description="Contributes to redox potential value" evidence="7">
    <location>
        <position position="31"/>
    </location>
</feature>
<dbReference type="SUPFAM" id="SSF52833">
    <property type="entry name" value="Thioredoxin-like"/>
    <property type="match status" value="1"/>
</dbReference>
<keyword evidence="3" id="KW-0249">Electron transport</keyword>
<dbReference type="STRING" id="1702221.AALO17_09990"/>
<dbReference type="EMBL" id="CP011391">
    <property type="protein sequence ID" value="AMK54133.1"/>
    <property type="molecule type" value="Genomic_DNA"/>
</dbReference>
<dbReference type="PANTHER" id="PTHR45663">
    <property type="entry name" value="GEO12009P1"/>
    <property type="match status" value="1"/>
</dbReference>
<feature type="domain" description="Thioredoxin" evidence="9">
    <location>
        <begin position="1"/>
        <end position="104"/>
    </location>
</feature>
<comment type="similarity">
    <text evidence="1 6">Belongs to the thioredoxin family.</text>
</comment>
<evidence type="ECO:0000259" key="9">
    <source>
        <dbReference type="PROSITE" id="PS51352"/>
    </source>
</evidence>
<dbReference type="RefSeq" id="WP_067556102.1">
    <property type="nucleotide sequence ID" value="NZ_CAMTBT010000023.1"/>
</dbReference>
<keyword evidence="11" id="KW-1185">Reference proteome</keyword>
<evidence type="ECO:0000313" key="11">
    <source>
        <dbReference type="Proteomes" id="UP000069771"/>
    </source>
</evidence>
<evidence type="ECO:0000256" key="4">
    <source>
        <dbReference type="ARBA" id="ARBA00023157"/>
    </source>
</evidence>
<evidence type="ECO:0000256" key="6">
    <source>
        <dbReference type="PIRNR" id="PIRNR000077"/>
    </source>
</evidence>
<dbReference type="PROSITE" id="PS51352">
    <property type="entry name" value="THIOREDOXIN_2"/>
    <property type="match status" value="1"/>
</dbReference>
<dbReference type="AlphaFoldDB" id="A0A140DU06"/>
<dbReference type="OrthoDB" id="9790390at2"/>
<dbReference type="Proteomes" id="UP000069771">
    <property type="component" value="Chromosome"/>
</dbReference>
<feature type="active site" description="Nucleophile" evidence="7">
    <location>
        <position position="29"/>
    </location>
</feature>
<protein>
    <recommendedName>
        <fullName evidence="6">Thioredoxin</fullName>
    </recommendedName>
</protein>
<feature type="disulfide bond" description="Redox-active" evidence="8">
    <location>
        <begin position="29"/>
        <end position="32"/>
    </location>
</feature>
<gene>
    <name evidence="10" type="ORF">AALO17_09990</name>
</gene>
<keyword evidence="2" id="KW-0813">Transport</keyword>
<feature type="site" description="Contributes to redox potential value" evidence="7">
    <location>
        <position position="30"/>
    </location>
</feature>
<evidence type="ECO:0000256" key="2">
    <source>
        <dbReference type="ARBA" id="ARBA00022448"/>
    </source>
</evidence>
<dbReference type="GO" id="GO:0015035">
    <property type="term" value="F:protein-disulfide reductase activity"/>
    <property type="evidence" value="ECO:0007669"/>
    <property type="project" value="InterPro"/>
</dbReference>
<evidence type="ECO:0000256" key="8">
    <source>
        <dbReference type="PIRSR" id="PIRSR000077-4"/>
    </source>
</evidence>
<reference evidence="10 11" key="1">
    <citation type="journal article" date="2016" name="Gut Pathog.">
        <title>Whole genome sequencing of "Faecalibaculum rodentium" ALO17, isolated from C57BL/6J laboratory mouse feces.</title>
        <authorList>
            <person name="Lim S."/>
            <person name="Chang D.H."/>
            <person name="Ahn S."/>
            <person name="Kim B.C."/>
        </authorList>
    </citation>
    <scope>NUCLEOTIDE SEQUENCE [LARGE SCALE GENOMIC DNA]</scope>
    <source>
        <strain evidence="10 11">Alo17</strain>
    </source>
</reference>
<dbReference type="GO" id="GO:0005829">
    <property type="term" value="C:cytosol"/>
    <property type="evidence" value="ECO:0007669"/>
    <property type="project" value="TreeGrafter"/>
</dbReference>
<keyword evidence="5 8" id="KW-0676">Redox-active center</keyword>
<dbReference type="InterPro" id="IPR036249">
    <property type="entry name" value="Thioredoxin-like_sf"/>
</dbReference>
<sequence length="105" mass="11472">MKQAQSVSDFEQTIQSGSPVLVDFCQPWCPCCKAFFPTLEAYAQKPGSVEVMQVNGEEFPQIFEAAGIESCPTVMVFVNGQPVSKEEGGMTIAELEQFLSEAVSR</sequence>
<evidence type="ECO:0000256" key="1">
    <source>
        <dbReference type="ARBA" id="ARBA00008987"/>
    </source>
</evidence>
<evidence type="ECO:0000256" key="3">
    <source>
        <dbReference type="ARBA" id="ARBA00022982"/>
    </source>
</evidence>
<accession>A0A140DU06</accession>
<proteinExistence type="inferred from homology"/>
<feature type="active site" description="Nucleophile" evidence="7">
    <location>
        <position position="32"/>
    </location>
</feature>
<evidence type="ECO:0000256" key="5">
    <source>
        <dbReference type="ARBA" id="ARBA00023284"/>
    </source>
</evidence>
<evidence type="ECO:0000313" key="10">
    <source>
        <dbReference type="EMBL" id="AMK54133.1"/>
    </source>
</evidence>
<dbReference type="InterPro" id="IPR005746">
    <property type="entry name" value="Thioredoxin"/>
</dbReference>
<name>A0A140DU06_9FIRM</name>
<dbReference type="GeneID" id="78477779"/>
<evidence type="ECO:0000256" key="7">
    <source>
        <dbReference type="PIRSR" id="PIRSR000077-1"/>
    </source>
</evidence>
<keyword evidence="4 8" id="KW-1015">Disulfide bond</keyword>
<feature type="site" description="Deprotonates C-terminal active site Cys" evidence="7">
    <location>
        <position position="23"/>
    </location>
</feature>
<dbReference type="PANTHER" id="PTHR45663:SF40">
    <property type="entry name" value="THIOREDOXIN 2"/>
    <property type="match status" value="1"/>
</dbReference>
<dbReference type="KEGG" id="fro:AALO17_09990"/>
<dbReference type="CDD" id="cd02947">
    <property type="entry name" value="TRX_family"/>
    <property type="match status" value="1"/>
</dbReference>
<dbReference type="PIRSF" id="PIRSF000077">
    <property type="entry name" value="Thioredoxin"/>
    <property type="match status" value="1"/>
</dbReference>